<dbReference type="RefSeq" id="WP_146147479.1">
    <property type="nucleotide sequence ID" value="NZ_PVNH01000004.1"/>
</dbReference>
<organism evidence="3 4">
    <name type="scientific">Prauserella shujinwangii</name>
    <dbReference type="NCBI Taxonomy" id="1453103"/>
    <lineage>
        <taxon>Bacteria</taxon>
        <taxon>Bacillati</taxon>
        <taxon>Actinomycetota</taxon>
        <taxon>Actinomycetes</taxon>
        <taxon>Pseudonocardiales</taxon>
        <taxon>Pseudonocardiaceae</taxon>
        <taxon>Prauserella</taxon>
    </lineage>
</organism>
<protein>
    <submittedName>
        <fullName evidence="3">Uncharacterized protein</fullName>
    </submittedName>
</protein>
<sequence length="155" mass="16687">MHDHSPDQRPHPVADAVAEAERALARLQRELDSQDGDVAALREGIGGTVRLTRALAATVDRLALYAPTTMADAEVVPDVVADLRSLRGCLTTGAALVDPALEDVNVLSERPQARPEQPARAAHLDRRTPLDPAEDFAARWEEWAALPAPRDPGPV</sequence>
<gene>
    <name evidence="3" type="ORF">B0I33_1047</name>
</gene>
<evidence type="ECO:0000313" key="3">
    <source>
        <dbReference type="EMBL" id="PRX48193.1"/>
    </source>
</evidence>
<dbReference type="EMBL" id="PVNH01000004">
    <property type="protein sequence ID" value="PRX48193.1"/>
    <property type="molecule type" value="Genomic_DNA"/>
</dbReference>
<comment type="caution">
    <text evidence="3">The sequence shown here is derived from an EMBL/GenBank/DDBJ whole genome shotgun (WGS) entry which is preliminary data.</text>
</comment>
<dbReference type="AlphaFoldDB" id="A0A2T0LVZ0"/>
<evidence type="ECO:0000256" key="2">
    <source>
        <dbReference type="SAM" id="MobiDB-lite"/>
    </source>
</evidence>
<feature type="coiled-coil region" evidence="1">
    <location>
        <begin position="17"/>
        <end position="44"/>
    </location>
</feature>
<dbReference type="Proteomes" id="UP000238362">
    <property type="component" value="Unassembled WGS sequence"/>
</dbReference>
<evidence type="ECO:0000256" key="1">
    <source>
        <dbReference type="SAM" id="Coils"/>
    </source>
</evidence>
<accession>A0A2T0LVZ0</accession>
<name>A0A2T0LVZ0_9PSEU</name>
<dbReference type="OrthoDB" id="3557242at2"/>
<evidence type="ECO:0000313" key="4">
    <source>
        <dbReference type="Proteomes" id="UP000238362"/>
    </source>
</evidence>
<proteinExistence type="predicted"/>
<reference evidence="3 4" key="1">
    <citation type="submission" date="2018-03" db="EMBL/GenBank/DDBJ databases">
        <title>Genomic Encyclopedia of Type Strains, Phase III (KMG-III): the genomes of soil and plant-associated and newly described type strains.</title>
        <authorList>
            <person name="Whitman W."/>
        </authorList>
    </citation>
    <scope>NUCLEOTIDE SEQUENCE [LARGE SCALE GENOMIC DNA]</scope>
    <source>
        <strain evidence="3 4">CGMCC 4.7125</strain>
    </source>
</reference>
<feature type="region of interest" description="Disordered" evidence="2">
    <location>
        <begin position="108"/>
        <end position="129"/>
    </location>
</feature>
<keyword evidence="4" id="KW-1185">Reference proteome</keyword>
<keyword evidence="1" id="KW-0175">Coiled coil</keyword>